<dbReference type="EMBL" id="CCXZ01000158">
    <property type="protein sequence ID" value="CEG17510.1"/>
    <property type="molecule type" value="Genomic_DNA"/>
</dbReference>
<dbReference type="Proteomes" id="UP000653002">
    <property type="component" value="Unassembled WGS sequence"/>
</dbReference>
<keyword evidence="3" id="KW-1185">Reference proteome</keyword>
<gene>
    <name evidence="2" type="ORF">GUH15_03000</name>
    <name evidence="1" type="ORF">XAC3562_620176</name>
</gene>
<name>A0A0U5FMP6_XANCI</name>
<dbReference type="InterPro" id="IPR029058">
    <property type="entry name" value="AB_hydrolase_fold"/>
</dbReference>
<dbReference type="AlphaFoldDB" id="A0A0U5FMP6"/>
<accession>A0A0U5FMP6</accession>
<dbReference type="OMA" id="CHMLANA"/>
<reference evidence="2" key="2">
    <citation type="submission" date="2020-01" db="EMBL/GenBank/DDBJ databases">
        <authorList>
            <person name="Richard D."/>
        </authorList>
    </citation>
    <scope>NUCLEOTIDE SEQUENCE</scope>
    <source>
        <strain evidence="2">JP541</strain>
    </source>
</reference>
<dbReference type="KEGG" id="xcf:J172_03202"/>
<proteinExistence type="predicted"/>
<comment type="caution">
    <text evidence="1">The sequence shown here is derived from an EMBL/GenBank/DDBJ whole genome shotgun (WGS) entry which is preliminary data.</text>
</comment>
<dbReference type="EMBL" id="JAABFR010000150">
    <property type="protein sequence ID" value="MBD4335059.1"/>
    <property type="molecule type" value="Genomic_DNA"/>
</dbReference>
<dbReference type="KEGG" id="xcu:J159_03186"/>
<dbReference type="Proteomes" id="UP000052230">
    <property type="component" value="Unassembled WGS sequence"/>
</dbReference>
<protein>
    <recommendedName>
        <fullName evidence="4">DUF2235 domain-containing protein</fullName>
    </recommendedName>
</protein>
<organism evidence="1 3">
    <name type="scientific">Xanthomonas citri pv. citri</name>
    <dbReference type="NCBI Taxonomy" id="611301"/>
    <lineage>
        <taxon>Bacteria</taxon>
        <taxon>Pseudomonadati</taxon>
        <taxon>Pseudomonadota</taxon>
        <taxon>Gammaproteobacteria</taxon>
        <taxon>Lysobacterales</taxon>
        <taxon>Lysobacteraceae</taxon>
        <taxon>Xanthomonas</taxon>
    </lineage>
</organism>
<dbReference type="KEGG" id="xcm:J164_03186"/>
<evidence type="ECO:0000313" key="3">
    <source>
        <dbReference type="Proteomes" id="UP000052230"/>
    </source>
</evidence>
<evidence type="ECO:0008006" key="4">
    <source>
        <dbReference type="Google" id="ProtNLM"/>
    </source>
</evidence>
<dbReference type="RefSeq" id="WP_011051986.1">
    <property type="nucleotide sequence ID" value="NZ_CAVLHM010000028.1"/>
</dbReference>
<evidence type="ECO:0000313" key="2">
    <source>
        <dbReference type="EMBL" id="MBD4335059.1"/>
    </source>
</evidence>
<reference evidence="1 3" key="1">
    <citation type="submission" date="2014-09" db="EMBL/GenBank/DDBJ databases">
        <authorList>
            <person name="Regsiter A."/>
        </authorList>
    </citation>
    <scope>NUCLEOTIDE SEQUENCE [LARGE SCALE GENOMIC DNA]</scope>
</reference>
<dbReference type="SUPFAM" id="SSF53474">
    <property type="entry name" value="alpha/beta-Hydrolases"/>
    <property type="match status" value="1"/>
</dbReference>
<evidence type="ECO:0000313" key="1">
    <source>
        <dbReference type="EMBL" id="CEG17510.1"/>
    </source>
</evidence>
<dbReference type="KEGG" id="xcn:J169_03209"/>
<sequence length="405" mass="44897">MSTFTVFFCGTGSNSLDYDSANYSEGQLISTLARNHLGVEFDDWLIADGPGSRNQQENDKWTLPGNYTDARGTTFGSGWEENVKHAIAVIKKDPSHMRTLMTDAEIRILQREKAAAEAAGLEPQNTFGGWTPANRHRKIVPQALQKARAKVLRTPLPDRVNLIGWSRGAVTCHMMANAMYADPQLRHICVNIFAIDPVPGPLNFQLNRTTLNTNVLEYRAVYARDERARGFTPIIPDVKVKKELILMPGAHATLVGNASKNGKGGGNQIFPEPGQMVRHLAETFLRDNGTQLGSCLNLKDTGLLELYEQILKDDRSYIAMRQLGYGMGCVETESGDRWAAVGSGAAVAGLTSLPMLHPDPIFVNWHHRSVYIKHYADLTGRPEAIERDLLAQWFPVTTGRFISRP</sequence>
<dbReference type="GeneID" id="66912101"/>
<dbReference type="KEGG" id="xcw:J162_03190"/>
<dbReference type="PATRIC" id="fig|434928.28.peg.3299"/>
<dbReference type="KEGG" id="xcr:J163_03186"/>